<comment type="caution">
    <text evidence="2">The sequence shown here is derived from an EMBL/GenBank/DDBJ whole genome shotgun (WGS) entry which is preliminary data.</text>
</comment>
<feature type="compositionally biased region" description="Basic and acidic residues" evidence="1">
    <location>
        <begin position="1"/>
        <end position="11"/>
    </location>
</feature>
<proteinExistence type="predicted"/>
<dbReference type="EMBL" id="JACAZH010000002">
    <property type="protein sequence ID" value="KAF7375415.1"/>
    <property type="molecule type" value="Genomic_DNA"/>
</dbReference>
<keyword evidence="3" id="KW-1185">Reference proteome</keyword>
<evidence type="ECO:0000313" key="3">
    <source>
        <dbReference type="Proteomes" id="UP000623467"/>
    </source>
</evidence>
<evidence type="ECO:0000313" key="2">
    <source>
        <dbReference type="EMBL" id="KAF7375415.1"/>
    </source>
</evidence>
<name>A0A8H7DID1_9AGAR</name>
<organism evidence="2 3">
    <name type="scientific">Mycena sanguinolenta</name>
    <dbReference type="NCBI Taxonomy" id="230812"/>
    <lineage>
        <taxon>Eukaryota</taxon>
        <taxon>Fungi</taxon>
        <taxon>Dikarya</taxon>
        <taxon>Basidiomycota</taxon>
        <taxon>Agaricomycotina</taxon>
        <taxon>Agaricomycetes</taxon>
        <taxon>Agaricomycetidae</taxon>
        <taxon>Agaricales</taxon>
        <taxon>Marasmiineae</taxon>
        <taxon>Mycenaceae</taxon>
        <taxon>Mycena</taxon>
    </lineage>
</organism>
<evidence type="ECO:0000256" key="1">
    <source>
        <dbReference type="SAM" id="MobiDB-lite"/>
    </source>
</evidence>
<sequence length="257" mass="28276">MPKASKPETKTKTSSPNTLGRQLEKAFDLTPEKMAALKGEFRSIAAKHLDPFVTFTDQRPVTLENIEKELIATLPEFQEETLRTSRVQLSMRYIQYYFHDSIRRGKTVKKEPEEISLAGSNNNNCDGKSPDTANPTSNPSSSQSSSSNPHSLAAPTVSNPVSDIAPEIKTFLKSFTPSLLYLCPTFIKAGLVSQEALDTLAAWPRASIRDFLRELTVTHPFASAQGQGGQAQGAEAKLGKVVVEAIVLRFKGHEHEY</sequence>
<feature type="region of interest" description="Disordered" evidence="1">
    <location>
        <begin position="1"/>
        <end position="23"/>
    </location>
</feature>
<feature type="region of interest" description="Disordered" evidence="1">
    <location>
        <begin position="116"/>
        <end position="159"/>
    </location>
</feature>
<dbReference type="Proteomes" id="UP000623467">
    <property type="component" value="Unassembled WGS sequence"/>
</dbReference>
<dbReference type="AlphaFoldDB" id="A0A8H7DID1"/>
<protein>
    <submittedName>
        <fullName evidence="2">Uncharacterized protein</fullName>
    </submittedName>
</protein>
<accession>A0A8H7DID1</accession>
<feature type="compositionally biased region" description="Low complexity" evidence="1">
    <location>
        <begin position="130"/>
        <end position="155"/>
    </location>
</feature>
<dbReference type="OrthoDB" id="3043423at2759"/>
<reference evidence="2" key="1">
    <citation type="submission" date="2020-05" db="EMBL/GenBank/DDBJ databases">
        <title>Mycena genomes resolve the evolution of fungal bioluminescence.</title>
        <authorList>
            <person name="Tsai I.J."/>
        </authorList>
    </citation>
    <scope>NUCLEOTIDE SEQUENCE</scope>
    <source>
        <strain evidence="2">160909Yilan</strain>
    </source>
</reference>
<gene>
    <name evidence="2" type="ORF">MSAN_00429100</name>
</gene>